<dbReference type="Gene3D" id="3.30.160.60">
    <property type="entry name" value="Classic Zinc Finger"/>
    <property type="match status" value="1"/>
</dbReference>
<sequence>MSSPIEVEVVCLSDDSGSSTSKQSPHKETNQEKMKQVVVQTQEKLEPETQTKIKPHLSLDLKLSNNYEELDCELKLNSGSSSSDHQRSSSILTELNIQPMKRPGTPIYSCRYCPHKFHNRQALGGHQNAHKRERSIEKQMQAMEDVFKHPLSTNLNPYSRLSTTLPFNTNSFGRPPLNNSNNQMQPMFHNNPFCHPTLPQLAGISSYGNSSSGWSTKPFLNPEQKFGTGPRMEDFRALFDSGTTVNQTQGSSSPLTVPISNNTNTTNRAVGSGSDLSGGGHLETHQQAKESEEEELDLTLKL</sequence>
<keyword evidence="5" id="KW-0539">Nucleus</keyword>
<evidence type="ECO:0000256" key="6">
    <source>
        <dbReference type="PROSITE-ProRule" id="PRU00042"/>
    </source>
</evidence>
<feature type="compositionally biased region" description="Acidic residues" evidence="7">
    <location>
        <begin position="291"/>
        <end position="302"/>
    </location>
</feature>
<dbReference type="AlphaFoldDB" id="A0A200QMW6"/>
<dbReference type="SUPFAM" id="SSF57667">
    <property type="entry name" value="beta-beta-alpha zinc fingers"/>
    <property type="match status" value="1"/>
</dbReference>
<keyword evidence="4" id="KW-0862">Zinc</keyword>
<reference evidence="9 10" key="1">
    <citation type="journal article" date="2017" name="Mol. Plant">
        <title>The Genome of Medicinal Plant Macleaya cordata Provides New Insights into Benzylisoquinoline Alkaloids Metabolism.</title>
        <authorList>
            <person name="Liu X."/>
            <person name="Liu Y."/>
            <person name="Huang P."/>
            <person name="Ma Y."/>
            <person name="Qing Z."/>
            <person name="Tang Q."/>
            <person name="Cao H."/>
            <person name="Cheng P."/>
            <person name="Zheng Y."/>
            <person name="Yuan Z."/>
            <person name="Zhou Y."/>
            <person name="Liu J."/>
            <person name="Tang Z."/>
            <person name="Zhuo Y."/>
            <person name="Zhang Y."/>
            <person name="Yu L."/>
            <person name="Huang J."/>
            <person name="Yang P."/>
            <person name="Peng Q."/>
            <person name="Zhang J."/>
            <person name="Jiang W."/>
            <person name="Zhang Z."/>
            <person name="Lin K."/>
            <person name="Ro D.K."/>
            <person name="Chen X."/>
            <person name="Xiong X."/>
            <person name="Shang Y."/>
            <person name="Huang S."/>
            <person name="Zeng J."/>
        </authorList>
    </citation>
    <scope>NUCLEOTIDE SEQUENCE [LARGE SCALE GENOMIC DNA]</scope>
    <source>
        <strain evidence="10">cv. BLH2017</strain>
        <tissue evidence="9">Root</tissue>
    </source>
</reference>
<evidence type="ECO:0000256" key="3">
    <source>
        <dbReference type="ARBA" id="ARBA00022771"/>
    </source>
</evidence>
<dbReference type="OMA" id="GHKQERA"/>
<evidence type="ECO:0000256" key="7">
    <source>
        <dbReference type="SAM" id="MobiDB-lite"/>
    </source>
</evidence>
<dbReference type="PROSITE" id="PS50157">
    <property type="entry name" value="ZINC_FINGER_C2H2_2"/>
    <property type="match status" value="1"/>
</dbReference>
<feature type="compositionally biased region" description="Polar residues" evidence="7">
    <location>
        <begin position="243"/>
        <end position="269"/>
    </location>
</feature>
<dbReference type="PROSITE" id="PS00028">
    <property type="entry name" value="ZINC_FINGER_C2H2_1"/>
    <property type="match status" value="1"/>
</dbReference>
<dbReference type="EMBL" id="MVGT01001542">
    <property type="protein sequence ID" value="OVA11787.1"/>
    <property type="molecule type" value="Genomic_DNA"/>
</dbReference>
<dbReference type="InterPro" id="IPR044246">
    <property type="entry name" value="ZFP3-like"/>
</dbReference>
<comment type="caution">
    <text evidence="9">The sequence shown here is derived from an EMBL/GenBank/DDBJ whole genome shotgun (WGS) entry which is preliminary data.</text>
</comment>
<dbReference type="GO" id="GO:0005634">
    <property type="term" value="C:nucleus"/>
    <property type="evidence" value="ECO:0007669"/>
    <property type="project" value="UniProtKB-SubCell"/>
</dbReference>
<feature type="compositionally biased region" description="Low complexity" evidence="7">
    <location>
        <begin position="13"/>
        <end position="23"/>
    </location>
</feature>
<proteinExistence type="predicted"/>
<evidence type="ECO:0000256" key="2">
    <source>
        <dbReference type="ARBA" id="ARBA00022723"/>
    </source>
</evidence>
<dbReference type="InParanoid" id="A0A200QMW6"/>
<dbReference type="InterPro" id="IPR036236">
    <property type="entry name" value="Znf_C2H2_sf"/>
</dbReference>
<evidence type="ECO:0000313" key="10">
    <source>
        <dbReference type="Proteomes" id="UP000195402"/>
    </source>
</evidence>
<dbReference type="InterPro" id="IPR013087">
    <property type="entry name" value="Znf_C2H2_type"/>
</dbReference>
<feature type="region of interest" description="Disordered" evidence="7">
    <location>
        <begin position="76"/>
        <end position="98"/>
    </location>
</feature>
<evidence type="ECO:0000256" key="4">
    <source>
        <dbReference type="ARBA" id="ARBA00022833"/>
    </source>
</evidence>
<comment type="subcellular location">
    <subcellularLocation>
        <location evidence="1">Nucleus</location>
    </subcellularLocation>
</comment>
<dbReference type="STRING" id="56857.A0A200QMW6"/>
<keyword evidence="3 6" id="KW-0863">Zinc-finger</keyword>
<dbReference type="GO" id="GO:0009788">
    <property type="term" value="P:negative regulation of abscisic acid-activated signaling pathway"/>
    <property type="evidence" value="ECO:0007669"/>
    <property type="project" value="InterPro"/>
</dbReference>
<dbReference type="Proteomes" id="UP000195402">
    <property type="component" value="Unassembled WGS sequence"/>
</dbReference>
<evidence type="ECO:0000313" key="9">
    <source>
        <dbReference type="EMBL" id="OVA11787.1"/>
    </source>
</evidence>
<feature type="domain" description="C2H2-type" evidence="8">
    <location>
        <begin position="108"/>
        <end position="135"/>
    </location>
</feature>
<evidence type="ECO:0000259" key="8">
    <source>
        <dbReference type="PROSITE" id="PS50157"/>
    </source>
</evidence>
<feature type="compositionally biased region" description="Basic and acidic residues" evidence="7">
    <location>
        <begin position="25"/>
        <end position="35"/>
    </location>
</feature>
<accession>A0A200QMW6</accession>
<evidence type="ECO:0000256" key="1">
    <source>
        <dbReference type="ARBA" id="ARBA00004123"/>
    </source>
</evidence>
<gene>
    <name evidence="9" type="ORF">BVC80_49g15</name>
</gene>
<organism evidence="9 10">
    <name type="scientific">Macleaya cordata</name>
    <name type="common">Five-seeded plume-poppy</name>
    <name type="synonym">Bocconia cordata</name>
    <dbReference type="NCBI Taxonomy" id="56857"/>
    <lineage>
        <taxon>Eukaryota</taxon>
        <taxon>Viridiplantae</taxon>
        <taxon>Streptophyta</taxon>
        <taxon>Embryophyta</taxon>
        <taxon>Tracheophyta</taxon>
        <taxon>Spermatophyta</taxon>
        <taxon>Magnoliopsida</taxon>
        <taxon>Ranunculales</taxon>
        <taxon>Papaveraceae</taxon>
        <taxon>Papaveroideae</taxon>
        <taxon>Macleaya</taxon>
    </lineage>
</organism>
<dbReference type="PANTHER" id="PTHR47287">
    <property type="entry name" value="C2H2 AND C2HC ZINC FINGERS SUPERFAMILY PROTEIN"/>
    <property type="match status" value="1"/>
</dbReference>
<dbReference type="PANTHER" id="PTHR47287:SF15">
    <property type="entry name" value="ZINC FINGER PROTEIN 3-LIKE"/>
    <property type="match status" value="1"/>
</dbReference>
<name>A0A200QMW6_MACCD</name>
<keyword evidence="2" id="KW-0479">Metal-binding</keyword>
<dbReference type="GO" id="GO:0008270">
    <property type="term" value="F:zinc ion binding"/>
    <property type="evidence" value="ECO:0007669"/>
    <property type="project" value="UniProtKB-KW"/>
</dbReference>
<protein>
    <submittedName>
        <fullName evidence="9">Zinc finger protein</fullName>
    </submittedName>
</protein>
<dbReference type="OrthoDB" id="1933825at2759"/>
<keyword evidence="10" id="KW-1185">Reference proteome</keyword>
<evidence type="ECO:0000256" key="5">
    <source>
        <dbReference type="ARBA" id="ARBA00023242"/>
    </source>
</evidence>
<feature type="region of interest" description="Disordered" evidence="7">
    <location>
        <begin position="1"/>
        <end position="37"/>
    </location>
</feature>
<feature type="region of interest" description="Disordered" evidence="7">
    <location>
        <begin position="243"/>
        <end position="302"/>
    </location>
</feature>